<dbReference type="Gene3D" id="3.30.70.270">
    <property type="match status" value="1"/>
</dbReference>
<dbReference type="InterPro" id="IPR000700">
    <property type="entry name" value="PAS-assoc_C"/>
</dbReference>
<name>A0A540VV21_9GAMM</name>
<evidence type="ECO:0000259" key="2">
    <source>
        <dbReference type="PROSITE" id="PS50113"/>
    </source>
</evidence>
<dbReference type="NCBIfam" id="TIGR00229">
    <property type="entry name" value="sensory_box"/>
    <property type="match status" value="2"/>
</dbReference>
<accession>A0A540VV21</accession>
<dbReference type="InterPro" id="IPR001610">
    <property type="entry name" value="PAC"/>
</dbReference>
<feature type="domain" description="PAS" evidence="1">
    <location>
        <begin position="99"/>
        <end position="176"/>
    </location>
</feature>
<reference evidence="4 5" key="1">
    <citation type="submission" date="2019-06" db="EMBL/GenBank/DDBJ databases">
        <title>Metagenome assembled Genome of Spiribacter salinus SL48-SHIP from the microbial mat of Salt Lake 48 (Novosibirsk region, Russia).</title>
        <authorList>
            <person name="Shipova A."/>
            <person name="Rozanov A.S."/>
            <person name="Bryanskaya A.V."/>
            <person name="Peltek S.E."/>
        </authorList>
    </citation>
    <scope>NUCLEOTIDE SEQUENCE [LARGE SCALE GENOMIC DNA]</scope>
    <source>
        <strain evidence="4">SL48-SHIP-2</strain>
    </source>
</reference>
<dbReference type="SUPFAM" id="SSF55073">
    <property type="entry name" value="Nucleotide cyclase"/>
    <property type="match status" value="1"/>
</dbReference>
<protein>
    <submittedName>
        <fullName evidence="4">PAS domain-containing protein</fullName>
    </submittedName>
</protein>
<evidence type="ECO:0000259" key="1">
    <source>
        <dbReference type="PROSITE" id="PS50112"/>
    </source>
</evidence>
<feature type="domain" description="PAC" evidence="2">
    <location>
        <begin position="173"/>
        <end position="227"/>
    </location>
</feature>
<dbReference type="Pfam" id="PF00990">
    <property type="entry name" value="GGDEF"/>
    <property type="match status" value="1"/>
</dbReference>
<dbReference type="PROSITE" id="PS50112">
    <property type="entry name" value="PAS"/>
    <property type="match status" value="1"/>
</dbReference>
<dbReference type="PANTHER" id="PTHR44757:SF2">
    <property type="entry name" value="BIOFILM ARCHITECTURE MAINTENANCE PROTEIN MBAA"/>
    <property type="match status" value="1"/>
</dbReference>
<dbReference type="CDD" id="cd00130">
    <property type="entry name" value="PAS"/>
    <property type="match status" value="1"/>
</dbReference>
<dbReference type="PROSITE" id="PS50113">
    <property type="entry name" value="PAC"/>
    <property type="match status" value="1"/>
</dbReference>
<dbReference type="SMART" id="SM00086">
    <property type="entry name" value="PAC"/>
    <property type="match status" value="2"/>
</dbReference>
<dbReference type="PROSITE" id="PS50887">
    <property type="entry name" value="GGDEF"/>
    <property type="match status" value="1"/>
</dbReference>
<dbReference type="Proteomes" id="UP000315400">
    <property type="component" value="Unassembled WGS sequence"/>
</dbReference>
<evidence type="ECO:0000313" key="5">
    <source>
        <dbReference type="Proteomes" id="UP000315400"/>
    </source>
</evidence>
<dbReference type="NCBIfam" id="TIGR00254">
    <property type="entry name" value="GGDEF"/>
    <property type="match status" value="1"/>
</dbReference>
<dbReference type="InterPro" id="IPR000014">
    <property type="entry name" value="PAS"/>
</dbReference>
<dbReference type="InterPro" id="IPR035965">
    <property type="entry name" value="PAS-like_dom_sf"/>
</dbReference>
<dbReference type="SUPFAM" id="SSF55785">
    <property type="entry name" value="PYP-like sensor domain (PAS domain)"/>
    <property type="match status" value="2"/>
</dbReference>
<dbReference type="InterPro" id="IPR000160">
    <property type="entry name" value="GGDEF_dom"/>
</dbReference>
<dbReference type="InterPro" id="IPR052155">
    <property type="entry name" value="Biofilm_reg_signaling"/>
</dbReference>
<dbReference type="EMBL" id="VIFK01000008">
    <property type="protein sequence ID" value="TQF00601.1"/>
    <property type="molecule type" value="Genomic_DNA"/>
</dbReference>
<evidence type="ECO:0000313" key="4">
    <source>
        <dbReference type="EMBL" id="TQF00601.1"/>
    </source>
</evidence>
<feature type="domain" description="GGDEF" evidence="3">
    <location>
        <begin position="259"/>
        <end position="392"/>
    </location>
</feature>
<dbReference type="Gene3D" id="3.30.450.20">
    <property type="entry name" value="PAS domain"/>
    <property type="match status" value="2"/>
</dbReference>
<dbReference type="AlphaFoldDB" id="A0A540VV21"/>
<dbReference type="CDD" id="cd01949">
    <property type="entry name" value="GGDEF"/>
    <property type="match status" value="1"/>
</dbReference>
<comment type="caution">
    <text evidence="4">The sequence shown here is derived from an EMBL/GenBank/DDBJ whole genome shotgun (WGS) entry which is preliminary data.</text>
</comment>
<dbReference type="InterPro" id="IPR043128">
    <property type="entry name" value="Rev_trsase/Diguanyl_cyclase"/>
</dbReference>
<dbReference type="Pfam" id="PF13426">
    <property type="entry name" value="PAS_9"/>
    <property type="match status" value="2"/>
</dbReference>
<dbReference type="SMART" id="SM00091">
    <property type="entry name" value="PAS"/>
    <property type="match status" value="1"/>
</dbReference>
<sequence>MPGFASCLPPQSISGYSKTDILGAHFNEFVEPDYHEQTLAVFEKARMGESVTSEILAVHKEGHTYDLEVSAFPVVIEGKIVGVFGICQDITQRKARDTELLMLKRGVEASPHGIVMADARAPNLPIIYTNSSFLAMTGYSKEEILGHNCRFLQGEDTNPASIDRIRAGLRDQTEVNVVLRNHRKSGEPFWNHLRISPVLDRDGICTHFIGIQHDITRQKEQEAQIRFQARHDVLAGLLNFETFTELIGETLVKYGDQSACAVLLHVDLDGFKPINEGFGHSIGNQVLVTVAGRLGSVARHTATVARLAGDAFGVLLGGCDNREVAIELAERFLEAVAEPIDVENHRVHVSASIGIADSALPLSAPTSSYNTLTWPFARPKDRGETPGSGIAGTVWRKTAKQ</sequence>
<gene>
    <name evidence="4" type="ORF">FKY71_02420</name>
</gene>
<dbReference type="SMART" id="SM00267">
    <property type="entry name" value="GGDEF"/>
    <property type="match status" value="1"/>
</dbReference>
<proteinExistence type="predicted"/>
<dbReference type="PANTHER" id="PTHR44757">
    <property type="entry name" value="DIGUANYLATE CYCLASE DGCP"/>
    <property type="match status" value="1"/>
</dbReference>
<dbReference type="InterPro" id="IPR029787">
    <property type="entry name" value="Nucleotide_cyclase"/>
</dbReference>
<organism evidence="4 5">
    <name type="scientific">Spiribacter salinus</name>
    <dbReference type="NCBI Taxonomy" id="1335746"/>
    <lineage>
        <taxon>Bacteria</taxon>
        <taxon>Pseudomonadati</taxon>
        <taxon>Pseudomonadota</taxon>
        <taxon>Gammaproteobacteria</taxon>
        <taxon>Chromatiales</taxon>
        <taxon>Ectothiorhodospiraceae</taxon>
        <taxon>Spiribacter</taxon>
    </lineage>
</organism>
<evidence type="ECO:0000259" key="3">
    <source>
        <dbReference type="PROSITE" id="PS50887"/>
    </source>
</evidence>